<proteinExistence type="predicted"/>
<reference evidence="2" key="1">
    <citation type="submission" date="2018-02" db="EMBL/GenBank/DDBJ databases">
        <authorList>
            <person name="Kim S.-K."/>
            <person name="Jung H.-I."/>
            <person name="Lee S.-W."/>
        </authorList>
    </citation>
    <scope>NUCLEOTIDE SEQUENCE</scope>
    <source>
        <strain evidence="2">SK3146</strain>
    </source>
</reference>
<keyword evidence="1" id="KW-1133">Transmembrane helix</keyword>
<reference evidence="2" key="2">
    <citation type="journal article" date="2021" name="J Anim Sci Technol">
        <title>Complete genome sequence of Paenibacillus konkukensis sp. nov. SK3146 as a potential probiotic strain.</title>
        <authorList>
            <person name="Jung H.I."/>
            <person name="Park S."/>
            <person name="Niu K.M."/>
            <person name="Lee S.W."/>
            <person name="Kothari D."/>
            <person name="Yi K.J."/>
            <person name="Kim S.K."/>
        </authorList>
    </citation>
    <scope>NUCLEOTIDE SEQUENCE</scope>
    <source>
        <strain evidence="2">SK3146</strain>
    </source>
</reference>
<sequence length="48" mass="5661">MNQDLAVLGFISLLSLLFYIGNFLFSRRKKNDKIVFLHDYKKIKSPDL</sequence>
<organism evidence="2 3">
    <name type="scientific">Paenibacillus konkukensis</name>
    <dbReference type="NCBI Taxonomy" id="2020716"/>
    <lineage>
        <taxon>Bacteria</taxon>
        <taxon>Bacillati</taxon>
        <taxon>Bacillota</taxon>
        <taxon>Bacilli</taxon>
        <taxon>Bacillales</taxon>
        <taxon>Paenibacillaceae</taxon>
        <taxon>Paenibacillus</taxon>
    </lineage>
</organism>
<evidence type="ECO:0000313" key="3">
    <source>
        <dbReference type="Proteomes" id="UP001057134"/>
    </source>
</evidence>
<evidence type="ECO:0000256" key="1">
    <source>
        <dbReference type="SAM" id="Phobius"/>
    </source>
</evidence>
<protein>
    <recommendedName>
        <fullName evidence="4">LPXTG cell wall anchor domain-containing protein</fullName>
    </recommendedName>
</protein>
<gene>
    <name evidence="2" type="ORF">SK3146_06433</name>
</gene>
<dbReference type="RefSeq" id="WP_249862625.1">
    <property type="nucleotide sequence ID" value="NZ_CP027059.1"/>
</dbReference>
<keyword evidence="1" id="KW-0472">Membrane</keyword>
<evidence type="ECO:0000313" key="2">
    <source>
        <dbReference type="EMBL" id="UQZ87137.1"/>
    </source>
</evidence>
<feature type="transmembrane region" description="Helical" evidence="1">
    <location>
        <begin position="6"/>
        <end position="25"/>
    </location>
</feature>
<keyword evidence="1" id="KW-0812">Transmembrane</keyword>
<dbReference type="Proteomes" id="UP001057134">
    <property type="component" value="Chromosome"/>
</dbReference>
<evidence type="ECO:0008006" key="4">
    <source>
        <dbReference type="Google" id="ProtNLM"/>
    </source>
</evidence>
<accession>A0ABY4RY96</accession>
<dbReference type="EMBL" id="CP027059">
    <property type="protein sequence ID" value="UQZ87137.1"/>
    <property type="molecule type" value="Genomic_DNA"/>
</dbReference>
<name>A0ABY4RY96_9BACL</name>
<keyword evidence="3" id="KW-1185">Reference proteome</keyword>